<evidence type="ECO:0000313" key="2">
    <source>
        <dbReference type="Proteomes" id="UP000821845"/>
    </source>
</evidence>
<gene>
    <name evidence="1" type="ORF">HPB50_018959</name>
</gene>
<proteinExistence type="predicted"/>
<accession>A0ACB7RPA6</accession>
<name>A0ACB7RPA6_HYAAI</name>
<reference evidence="1" key="1">
    <citation type="submission" date="2020-05" db="EMBL/GenBank/DDBJ databases">
        <title>Large-scale comparative analyses of tick genomes elucidate their genetic diversity and vector capacities.</title>
        <authorList>
            <person name="Jia N."/>
            <person name="Wang J."/>
            <person name="Shi W."/>
            <person name="Du L."/>
            <person name="Sun Y."/>
            <person name="Zhan W."/>
            <person name="Jiang J."/>
            <person name="Wang Q."/>
            <person name="Zhang B."/>
            <person name="Ji P."/>
            <person name="Sakyi L.B."/>
            <person name="Cui X."/>
            <person name="Yuan T."/>
            <person name="Jiang B."/>
            <person name="Yang W."/>
            <person name="Lam T.T.-Y."/>
            <person name="Chang Q."/>
            <person name="Ding S."/>
            <person name="Wang X."/>
            <person name="Zhu J."/>
            <person name="Ruan X."/>
            <person name="Zhao L."/>
            <person name="Wei J."/>
            <person name="Que T."/>
            <person name="Du C."/>
            <person name="Cheng J."/>
            <person name="Dai P."/>
            <person name="Han X."/>
            <person name="Huang E."/>
            <person name="Gao Y."/>
            <person name="Liu J."/>
            <person name="Shao H."/>
            <person name="Ye R."/>
            <person name="Li L."/>
            <person name="Wei W."/>
            <person name="Wang X."/>
            <person name="Wang C."/>
            <person name="Yang T."/>
            <person name="Huo Q."/>
            <person name="Li W."/>
            <person name="Guo W."/>
            <person name="Chen H."/>
            <person name="Zhou L."/>
            <person name="Ni X."/>
            <person name="Tian J."/>
            <person name="Zhou Y."/>
            <person name="Sheng Y."/>
            <person name="Liu T."/>
            <person name="Pan Y."/>
            <person name="Xia L."/>
            <person name="Li J."/>
            <person name="Zhao F."/>
            <person name="Cao W."/>
        </authorList>
    </citation>
    <scope>NUCLEOTIDE SEQUENCE</scope>
    <source>
        <strain evidence="1">Hyas-2018</strain>
    </source>
</reference>
<organism evidence="1 2">
    <name type="scientific">Hyalomma asiaticum</name>
    <name type="common">Tick</name>
    <dbReference type="NCBI Taxonomy" id="266040"/>
    <lineage>
        <taxon>Eukaryota</taxon>
        <taxon>Metazoa</taxon>
        <taxon>Ecdysozoa</taxon>
        <taxon>Arthropoda</taxon>
        <taxon>Chelicerata</taxon>
        <taxon>Arachnida</taxon>
        <taxon>Acari</taxon>
        <taxon>Parasitiformes</taxon>
        <taxon>Ixodida</taxon>
        <taxon>Ixodoidea</taxon>
        <taxon>Ixodidae</taxon>
        <taxon>Hyalomminae</taxon>
        <taxon>Hyalomma</taxon>
    </lineage>
</organism>
<sequence length="1125" mass="126607">MSRHTYPYAVFGFSENLDWNILHFVTPIDDIRVCSACRVVAKKAAFLPCRHVLCEPCYEQWNPRAKVCFLDGDQCPQNEVYWREFPVERMMKRELPTHHIKEKFTGGTSSHRLQTEALNTALSRSLLLRRCSDGSHATMPSHTYPYAVFGFSENLDWSTIHFVKPIDDIRVCSACRVVARKAAFLPCRHVLCEPCYAQWKPRVKVCFLDGELCPENEVYWREFPVDRMMKCEVRCWNEENGCEAITDVSSIAEHFHRDCTHHSTCCPKCSSTVPRKNIVAHLESHCASHMLSRKSTGSPIKEVSAELVEFRKSLCSIELALRSPTQTNTSSPSTLQATHACHVENLNPLLTMAADVKQVSLLTKQALSLAKEKCEWRHIQPPAPDRVTQCITSPKPAWEAALRRCAAAMPSDTYSYVVFGFDENLDWRTIHFVKPIDDIRVCSACRVVARKAAFLPCRHVLCEPCYEQWKPRVKVCFLDGEVCPENEVYWREFPVDKMMKCEVRCWNRENGCETITEVSNIAVHFHEDCTYHTTCCARCSSTVLRKNIVAHLESHCVSHMLSRKRTRSPVDGVSKELVEVGEGIRGIERALRSYTHTNSLVPSTLQATQTNHEDNLNSLFTVATEVKQVSLLTEEALSLVKANRETAVNQAVHLKTAEASLSVELDKIANAAKEWSRCETSANRENAELEEHLGKLTLLRREIEVVSSRLGEFRDKVYPEAAIAARAVAGGLSEARVSKPTRQSLHLWSLEDMAPDTYTYVVFGFSENLDWNILDFVKPIDDIRVCSACRVVARKAAFLPCRHVLCEPCYEQWKPRVKVCFLDGELCPENEVYWREFPVERMMKSEVSCWNRKNGCETITDVSSIAEHYHRECMYHSTCCPQCSSTVLRKDIIAHLESHCVAHVVNIRSRILPSEAVISKDVVNIRDCLRSIETALRNVSHTNTSVASSLAGTTSHEENLHSLLTIVAEVKQVSEATKRALSVVGRSTERSTTQIADLKALKARSSAELEEIERAARESGSSEASANQGNADLEQSAGDMQVLQNDMQVLSSKLREVANEVSREASIMAAAAAESLSEVPSCEVLSWRKEVSRTSASPRVRTRVLENALKALATLACLAGGSYLS</sequence>
<comment type="caution">
    <text evidence="1">The sequence shown here is derived from an EMBL/GenBank/DDBJ whole genome shotgun (WGS) entry which is preliminary data.</text>
</comment>
<dbReference type="EMBL" id="CM023488">
    <property type="protein sequence ID" value="KAH6924496.1"/>
    <property type="molecule type" value="Genomic_DNA"/>
</dbReference>
<keyword evidence="2" id="KW-1185">Reference proteome</keyword>
<dbReference type="Proteomes" id="UP000821845">
    <property type="component" value="Chromosome 8"/>
</dbReference>
<protein>
    <submittedName>
        <fullName evidence="1">Uncharacterized protein</fullName>
    </submittedName>
</protein>
<evidence type="ECO:0000313" key="1">
    <source>
        <dbReference type="EMBL" id="KAH6924496.1"/>
    </source>
</evidence>